<evidence type="ECO:0000256" key="5">
    <source>
        <dbReference type="ARBA" id="ARBA00023186"/>
    </source>
</evidence>
<gene>
    <name evidence="10" type="ORF">QVZ43_02745</name>
</gene>
<evidence type="ECO:0000256" key="1">
    <source>
        <dbReference type="ARBA" id="ARBA00004167"/>
    </source>
</evidence>
<protein>
    <submittedName>
        <fullName evidence="10">Molecular chaperone DnaJ</fullName>
    </submittedName>
</protein>
<evidence type="ECO:0000256" key="8">
    <source>
        <dbReference type="SAM" id="Phobius"/>
    </source>
</evidence>
<evidence type="ECO:0000313" key="10">
    <source>
        <dbReference type="EMBL" id="MDO3720623.1"/>
    </source>
</evidence>
<keyword evidence="11" id="KW-1185">Reference proteome</keyword>
<dbReference type="Proteomes" id="UP001168640">
    <property type="component" value="Unassembled WGS sequence"/>
</dbReference>
<proteinExistence type="inferred from homology"/>
<dbReference type="SMART" id="SM00271">
    <property type="entry name" value="DnaJ"/>
    <property type="match status" value="1"/>
</dbReference>
<feature type="domain" description="J" evidence="9">
    <location>
        <begin position="191"/>
        <end position="241"/>
    </location>
</feature>
<dbReference type="EMBL" id="JAUMIS010000001">
    <property type="protein sequence ID" value="MDO3720623.1"/>
    <property type="molecule type" value="Genomic_DNA"/>
</dbReference>
<dbReference type="Gene3D" id="1.10.287.110">
    <property type="entry name" value="DnaJ domain"/>
    <property type="match status" value="1"/>
</dbReference>
<keyword evidence="4 8" id="KW-0472">Membrane</keyword>
<feature type="transmembrane region" description="Helical" evidence="8">
    <location>
        <begin position="36"/>
        <end position="62"/>
    </location>
</feature>
<comment type="similarity">
    <text evidence="6">Belongs to the TIM14 family.</text>
</comment>
<comment type="subcellular location">
    <subcellularLocation>
        <location evidence="1">Membrane</location>
        <topology evidence="1">Single-pass membrane protein</topology>
    </subcellularLocation>
</comment>
<organism evidence="10 11">
    <name type="scientific">Marinobacter suaedae</name>
    <dbReference type="NCBI Taxonomy" id="3057675"/>
    <lineage>
        <taxon>Bacteria</taxon>
        <taxon>Pseudomonadati</taxon>
        <taxon>Pseudomonadota</taxon>
        <taxon>Gammaproteobacteria</taxon>
        <taxon>Pseudomonadales</taxon>
        <taxon>Marinobacteraceae</taxon>
        <taxon>Marinobacter</taxon>
    </lineage>
</organism>
<evidence type="ECO:0000256" key="6">
    <source>
        <dbReference type="ARBA" id="ARBA00038105"/>
    </source>
</evidence>
<feature type="region of interest" description="Disordered" evidence="7">
    <location>
        <begin position="162"/>
        <end position="185"/>
    </location>
</feature>
<dbReference type="InterPro" id="IPR036869">
    <property type="entry name" value="J_dom_sf"/>
</dbReference>
<keyword evidence="5" id="KW-0143">Chaperone</keyword>
<keyword evidence="2 8" id="KW-0812">Transmembrane</keyword>
<dbReference type="PANTHER" id="PTHR12763:SF28">
    <property type="entry name" value="GEO10507P1-RELATED"/>
    <property type="match status" value="1"/>
</dbReference>
<evidence type="ECO:0000259" key="9">
    <source>
        <dbReference type="PROSITE" id="PS50076"/>
    </source>
</evidence>
<evidence type="ECO:0000256" key="2">
    <source>
        <dbReference type="ARBA" id="ARBA00022692"/>
    </source>
</evidence>
<evidence type="ECO:0000256" key="4">
    <source>
        <dbReference type="ARBA" id="ARBA00023136"/>
    </source>
</evidence>
<name>A0ABT8VXG5_9GAMM</name>
<comment type="caution">
    <text evidence="10">The sequence shown here is derived from an EMBL/GenBank/DDBJ whole genome shotgun (WGS) entry which is preliminary data.</text>
</comment>
<accession>A0ABT8VXG5</accession>
<evidence type="ECO:0000256" key="3">
    <source>
        <dbReference type="ARBA" id="ARBA00022989"/>
    </source>
</evidence>
<reference evidence="10" key="1">
    <citation type="submission" date="2023-07" db="EMBL/GenBank/DDBJ databases">
        <title>Marinobacter sp. chi1 genome sequencing and assembly.</title>
        <authorList>
            <person name="Park S."/>
        </authorList>
    </citation>
    <scope>NUCLEOTIDE SEQUENCE</scope>
    <source>
        <strain evidence="10">Chi1</strain>
    </source>
</reference>
<sequence length="241" mass="26369">MPLTLLLIGLGFIAWVWLRSMPASQRKPAIMKLTLVVGIFIVVLLAATGRLHFVFALLALLYPLLRKMFPSWLASLASDDNGQAKTGRQSQVSSDILEMTLDHDSGSMTGKILKGPMAGRVLADLSESEFLELLRYCRTQDEDSARLLETYLDRRFGDSWRADDDAGSGGGTEEGGSTDRGNGSANLTESEALDILGLEPGASREEIIQAHRRMMQKVHPDHGGSNYLAARINEAKLRLLG</sequence>
<dbReference type="RefSeq" id="WP_302908777.1">
    <property type="nucleotide sequence ID" value="NZ_JAUMIS010000001.1"/>
</dbReference>
<dbReference type="InterPro" id="IPR001623">
    <property type="entry name" value="DnaJ_domain"/>
</dbReference>
<keyword evidence="3 8" id="KW-1133">Transmembrane helix</keyword>
<dbReference type="SUPFAM" id="SSF46565">
    <property type="entry name" value="Chaperone J-domain"/>
    <property type="match status" value="1"/>
</dbReference>
<dbReference type="PROSITE" id="PS50076">
    <property type="entry name" value="DNAJ_2"/>
    <property type="match status" value="1"/>
</dbReference>
<dbReference type="PANTHER" id="PTHR12763">
    <property type="match status" value="1"/>
</dbReference>
<evidence type="ECO:0000256" key="7">
    <source>
        <dbReference type="SAM" id="MobiDB-lite"/>
    </source>
</evidence>
<evidence type="ECO:0000313" key="11">
    <source>
        <dbReference type="Proteomes" id="UP001168640"/>
    </source>
</evidence>
<dbReference type="CDD" id="cd06257">
    <property type="entry name" value="DnaJ"/>
    <property type="match status" value="1"/>
</dbReference>